<dbReference type="OrthoDB" id="8613141at2"/>
<gene>
    <name evidence="4" type="ORF">ELB75_11525</name>
</gene>
<evidence type="ECO:0000256" key="1">
    <source>
        <dbReference type="SAM" id="Phobius"/>
    </source>
</evidence>
<dbReference type="InterPro" id="IPR025746">
    <property type="entry name" value="PilX_N_dom"/>
</dbReference>
<keyword evidence="1" id="KW-0812">Transmembrane</keyword>
<protein>
    <submittedName>
        <fullName evidence="4">Pilus assembly protein PilX</fullName>
    </submittedName>
</protein>
<keyword evidence="1" id="KW-0472">Membrane</keyword>
<dbReference type="RefSeq" id="WP_126984016.1">
    <property type="nucleotide sequence ID" value="NZ_CP034670.1"/>
</dbReference>
<dbReference type="Pfam" id="PF14341">
    <property type="entry name" value="PilX_N"/>
    <property type="match status" value="1"/>
</dbReference>
<reference evidence="4 5" key="1">
    <citation type="submission" date="2018-12" db="EMBL/GenBank/DDBJ databases">
        <title>Genome sequencing of Eikenella corrodens KCOM 3110 (= JS217).</title>
        <authorList>
            <person name="Koo J.-K."/>
            <person name="Park S.-N."/>
            <person name="Lim Y.K."/>
        </authorList>
    </citation>
    <scope>NUCLEOTIDE SEQUENCE [LARGE SCALE GENOMIC DNA]</scope>
    <source>
        <strain evidence="4 5">KCOM 3110</strain>
    </source>
</reference>
<evidence type="ECO:0000313" key="4">
    <source>
        <dbReference type="EMBL" id="AZR60577.1"/>
    </source>
</evidence>
<dbReference type="Pfam" id="PF13681">
    <property type="entry name" value="PilX"/>
    <property type="match status" value="1"/>
</dbReference>
<dbReference type="AlphaFoldDB" id="A0A3S9SM22"/>
<evidence type="ECO:0000259" key="2">
    <source>
        <dbReference type="Pfam" id="PF13681"/>
    </source>
</evidence>
<dbReference type="Proteomes" id="UP000282435">
    <property type="component" value="Chromosome"/>
</dbReference>
<evidence type="ECO:0000259" key="3">
    <source>
        <dbReference type="Pfam" id="PF14341"/>
    </source>
</evidence>
<evidence type="ECO:0000313" key="5">
    <source>
        <dbReference type="Proteomes" id="UP000282435"/>
    </source>
</evidence>
<sequence>MRQPILKSKQQGFTLFIVLMMMLAIAIIVVASMQSTNTEMRISSNEADRKYAFSTAEQALRNGENHIITVGNDAFKDADSGCKDGICGGKASATTPVWKRTDAVNLNENGKGRRCLNGNTNRNNACYMIERIGPVTHDNVAGLDKAIYRVTARSWGQNSNTVVTLQSHVEYTIAQNPATP</sequence>
<organism evidence="4 5">
    <name type="scientific">Eikenella corrodens</name>
    <dbReference type="NCBI Taxonomy" id="539"/>
    <lineage>
        <taxon>Bacteria</taxon>
        <taxon>Pseudomonadati</taxon>
        <taxon>Pseudomonadota</taxon>
        <taxon>Betaproteobacteria</taxon>
        <taxon>Neisseriales</taxon>
        <taxon>Neisseriaceae</taxon>
        <taxon>Eikenella</taxon>
    </lineage>
</organism>
<keyword evidence="1" id="KW-1133">Transmembrane helix</keyword>
<feature type="transmembrane region" description="Helical" evidence="1">
    <location>
        <begin position="12"/>
        <end position="33"/>
    </location>
</feature>
<feature type="domain" description="PilX/PilW C-terminal" evidence="2">
    <location>
        <begin position="84"/>
        <end position="168"/>
    </location>
</feature>
<accession>A0A3S9SM22</accession>
<dbReference type="EMBL" id="CP034670">
    <property type="protein sequence ID" value="AZR60577.1"/>
    <property type="molecule type" value="Genomic_DNA"/>
</dbReference>
<dbReference type="InterPro" id="IPR025205">
    <property type="entry name" value="PilX/PilW_C"/>
</dbReference>
<proteinExistence type="predicted"/>
<feature type="domain" description="Type 4 fimbrial biogenesis protein PilX N-terminal" evidence="3">
    <location>
        <begin position="11"/>
        <end position="60"/>
    </location>
</feature>
<name>A0A3S9SM22_EIKCO</name>